<dbReference type="EMBL" id="CH473971">
    <property type="protein sequence ID" value="EDM14641.1"/>
    <property type="molecule type" value="Genomic_DNA"/>
</dbReference>
<reference evidence="2" key="1">
    <citation type="submission" date="2005-09" db="EMBL/GenBank/DDBJ databases">
        <authorList>
            <person name="Mural R.J."/>
            <person name="Li P.W."/>
            <person name="Adams M.D."/>
            <person name="Amanatides P.G."/>
            <person name="Baden-Tillson H."/>
            <person name="Barnstead M."/>
            <person name="Chin S.H."/>
            <person name="Dew I."/>
            <person name="Evans C.A."/>
            <person name="Ferriera S."/>
            <person name="Flanigan M."/>
            <person name="Fosler C."/>
            <person name="Glodek A."/>
            <person name="Gu Z."/>
            <person name="Holt R.A."/>
            <person name="Jennings D."/>
            <person name="Kraft C.L."/>
            <person name="Lu F."/>
            <person name="Nguyen T."/>
            <person name="Nusskern D.R."/>
            <person name="Pfannkoch C.M."/>
            <person name="Sitter C."/>
            <person name="Sutton G.G."/>
            <person name="Venter J.C."/>
            <person name="Wang Z."/>
            <person name="Woodage T."/>
            <person name="Zheng X.H."/>
            <person name="Zhong F."/>
        </authorList>
    </citation>
    <scope>NUCLEOTIDE SEQUENCE [LARGE SCALE GENOMIC DNA]</scope>
    <source>
        <strain>BN</strain>
        <strain evidence="2">Sprague-Dawley</strain>
    </source>
</reference>
<name>A6IXL0_RAT</name>
<proteinExistence type="predicted"/>
<protein>
    <submittedName>
        <fullName evidence="1">RCG46621</fullName>
    </submittedName>
</protein>
<evidence type="ECO:0000313" key="2">
    <source>
        <dbReference type="Proteomes" id="UP000234681"/>
    </source>
</evidence>
<organism evidence="1 2">
    <name type="scientific">Rattus norvegicus</name>
    <name type="common">Rat</name>
    <dbReference type="NCBI Taxonomy" id="10116"/>
    <lineage>
        <taxon>Eukaryota</taxon>
        <taxon>Metazoa</taxon>
        <taxon>Chordata</taxon>
        <taxon>Craniata</taxon>
        <taxon>Vertebrata</taxon>
        <taxon>Euteleostomi</taxon>
        <taxon>Mammalia</taxon>
        <taxon>Eutheria</taxon>
        <taxon>Euarchontoglires</taxon>
        <taxon>Glires</taxon>
        <taxon>Rodentia</taxon>
        <taxon>Myomorpha</taxon>
        <taxon>Muroidea</taxon>
        <taxon>Muridae</taxon>
        <taxon>Murinae</taxon>
        <taxon>Rattus</taxon>
    </lineage>
</organism>
<sequence>MNFQAALILQLGLLEHRTSKKSMKQDRVFGSVLQDTAVISSLRLNLNLFTLSKKKGLGPYWRLVDFVLGCAPYRKL</sequence>
<dbReference type="Proteomes" id="UP000234681">
    <property type="component" value="Chromosome 18"/>
</dbReference>
<evidence type="ECO:0000313" key="1">
    <source>
        <dbReference type="EMBL" id="EDM14641.1"/>
    </source>
</evidence>
<dbReference type="AlphaFoldDB" id="A6IXL0"/>
<accession>A6IXL0</accession>
<gene>
    <name evidence="1" type="ORF">rCG_46621</name>
</gene>